<gene>
    <name evidence="16" type="ORF">RUE5091_03622</name>
</gene>
<dbReference type="PANTHER" id="PTHR12101">
    <property type="entry name" value="POPEYE DOMAIN CONTAINING PROTEIN"/>
    <property type="match status" value="1"/>
</dbReference>
<dbReference type="PROSITE" id="PS50042">
    <property type="entry name" value="CNMP_BINDING_3"/>
    <property type="match status" value="1"/>
</dbReference>
<dbReference type="InterPro" id="IPR014710">
    <property type="entry name" value="RmlC-like_jellyroll"/>
</dbReference>
<evidence type="ECO:0000256" key="5">
    <source>
        <dbReference type="ARBA" id="ARBA00022427"/>
    </source>
</evidence>
<feature type="transmembrane region" description="Helical" evidence="14">
    <location>
        <begin position="25"/>
        <end position="43"/>
    </location>
</feature>
<evidence type="ECO:0000256" key="7">
    <source>
        <dbReference type="ARBA" id="ARBA00022475"/>
    </source>
</evidence>
<name>A0A0P1IHB7_9RHOB</name>
<keyword evidence="12 14" id="KW-0472">Membrane</keyword>
<keyword evidence="11 14" id="KW-1133">Transmembrane helix</keyword>
<dbReference type="SMART" id="SM00100">
    <property type="entry name" value="cNMP"/>
    <property type="match status" value="1"/>
</dbReference>
<evidence type="ECO:0000256" key="12">
    <source>
        <dbReference type="ARBA" id="ARBA00023136"/>
    </source>
</evidence>
<dbReference type="CDD" id="cd00038">
    <property type="entry name" value="CAP_ED"/>
    <property type="match status" value="1"/>
</dbReference>
<evidence type="ECO:0000256" key="4">
    <source>
        <dbReference type="ARBA" id="ARBA00007146"/>
    </source>
</evidence>
<evidence type="ECO:0000256" key="6">
    <source>
        <dbReference type="ARBA" id="ARBA00022473"/>
    </source>
</evidence>
<comment type="subcellular location">
    <subcellularLocation>
        <location evidence="3">Cell junction</location>
        <location evidence="3">Tight junction</location>
    </subcellularLocation>
    <subcellularLocation>
        <location evidence="1">Lateral cell membrane</location>
    </subcellularLocation>
    <subcellularLocation>
        <location evidence="2">Membrane</location>
        <topology evidence="2">Multi-pass membrane protein</topology>
    </subcellularLocation>
</comment>
<dbReference type="GO" id="GO:0005923">
    <property type="term" value="C:bicellular tight junction"/>
    <property type="evidence" value="ECO:0007669"/>
    <property type="project" value="UniProtKB-SubCell"/>
</dbReference>
<reference evidence="17" key="1">
    <citation type="submission" date="2015-09" db="EMBL/GenBank/DDBJ databases">
        <authorList>
            <person name="Rodrigo-Torres L."/>
            <person name="Arahal D.R."/>
        </authorList>
    </citation>
    <scope>NUCLEOTIDE SEQUENCE [LARGE SCALE GENOMIC DNA]</scope>
    <source>
        <strain evidence="17">CECT 5091</strain>
    </source>
</reference>
<dbReference type="STRING" id="1715692.RUE5091_03622"/>
<keyword evidence="17" id="KW-1185">Reference proteome</keyword>
<evidence type="ECO:0000256" key="2">
    <source>
        <dbReference type="ARBA" id="ARBA00004141"/>
    </source>
</evidence>
<evidence type="ECO:0000256" key="3">
    <source>
        <dbReference type="ARBA" id="ARBA00004435"/>
    </source>
</evidence>
<dbReference type="GO" id="GO:0030552">
    <property type="term" value="F:cAMP binding"/>
    <property type="evidence" value="ECO:0007669"/>
    <property type="project" value="TreeGrafter"/>
</dbReference>
<evidence type="ECO:0000256" key="14">
    <source>
        <dbReference type="SAM" id="Phobius"/>
    </source>
</evidence>
<evidence type="ECO:0000256" key="13">
    <source>
        <dbReference type="ARBA" id="ARBA00023180"/>
    </source>
</evidence>
<evidence type="ECO:0000256" key="8">
    <source>
        <dbReference type="ARBA" id="ARBA00022692"/>
    </source>
</evidence>
<keyword evidence="5" id="KW-0796">Tight junction</keyword>
<evidence type="ECO:0000256" key="9">
    <source>
        <dbReference type="ARBA" id="ARBA00022889"/>
    </source>
</evidence>
<evidence type="ECO:0000259" key="15">
    <source>
        <dbReference type="PROSITE" id="PS50042"/>
    </source>
</evidence>
<dbReference type="SUPFAM" id="SSF51206">
    <property type="entry name" value="cAMP-binding domain-like"/>
    <property type="match status" value="1"/>
</dbReference>
<dbReference type="InterPro" id="IPR055272">
    <property type="entry name" value="POPDC1-3_dom"/>
</dbReference>
<keyword evidence="7" id="KW-1003">Cell membrane</keyword>
<feature type="transmembrane region" description="Helical" evidence="14">
    <location>
        <begin position="49"/>
        <end position="72"/>
    </location>
</feature>
<dbReference type="InterPro" id="IPR018490">
    <property type="entry name" value="cNMP-bd_dom_sf"/>
</dbReference>
<dbReference type="Pfam" id="PF04831">
    <property type="entry name" value="POPDC1-3"/>
    <property type="match status" value="1"/>
</dbReference>
<evidence type="ECO:0000313" key="17">
    <source>
        <dbReference type="Proteomes" id="UP000051260"/>
    </source>
</evidence>
<dbReference type="GO" id="GO:0007155">
    <property type="term" value="P:cell adhesion"/>
    <property type="evidence" value="ECO:0007669"/>
    <property type="project" value="UniProtKB-KW"/>
</dbReference>
<dbReference type="Gene3D" id="2.60.120.10">
    <property type="entry name" value="Jelly Rolls"/>
    <property type="match status" value="1"/>
</dbReference>
<organism evidence="16 17">
    <name type="scientific">Ruegeria denitrificans</name>
    <dbReference type="NCBI Taxonomy" id="1715692"/>
    <lineage>
        <taxon>Bacteria</taxon>
        <taxon>Pseudomonadati</taxon>
        <taxon>Pseudomonadota</taxon>
        <taxon>Alphaproteobacteria</taxon>
        <taxon>Rhodobacterales</taxon>
        <taxon>Roseobacteraceae</taxon>
        <taxon>Ruegeria</taxon>
    </lineage>
</organism>
<keyword evidence="6" id="KW-0217">Developmental protein</keyword>
<sequence length="221" mass="24823">MVGLDILVNVANIFYLISYSVRDIFWLRVLSVIGAMILLPYYYLQPAPLWAPIGWNLFFTGINIFWIVRLLLERRPVPFTDAERHLYEIALRNFSERDAYNLLRMGVAKSVPAGSSLLTQGSPVHSLSLIVDGEIDVEMNGNHVDTLGEGRFLGGTAFLSKDQGFAARVTVTARTPSRVIEWKLPDLTEELQKQPDLAISIEASLGLEISRFLQTARLQMA</sequence>
<dbReference type="GO" id="GO:0016328">
    <property type="term" value="C:lateral plasma membrane"/>
    <property type="evidence" value="ECO:0007669"/>
    <property type="project" value="UniProtKB-SubCell"/>
</dbReference>
<dbReference type="Pfam" id="PF00027">
    <property type="entry name" value="cNMP_binding"/>
    <property type="match status" value="1"/>
</dbReference>
<dbReference type="EMBL" id="CYUD01000012">
    <property type="protein sequence ID" value="CUK13162.1"/>
    <property type="molecule type" value="Genomic_DNA"/>
</dbReference>
<accession>A0A0P1IHB7</accession>
<dbReference type="Proteomes" id="UP000051260">
    <property type="component" value="Unassembled WGS sequence"/>
</dbReference>
<evidence type="ECO:0000256" key="11">
    <source>
        <dbReference type="ARBA" id="ARBA00022989"/>
    </source>
</evidence>
<evidence type="ECO:0000313" key="16">
    <source>
        <dbReference type="EMBL" id="CUK13162.1"/>
    </source>
</evidence>
<comment type="similarity">
    <text evidence="4">Belongs to the popeye family.</text>
</comment>
<evidence type="ECO:0000256" key="1">
    <source>
        <dbReference type="ARBA" id="ARBA00004124"/>
    </source>
</evidence>
<evidence type="ECO:0000256" key="10">
    <source>
        <dbReference type="ARBA" id="ARBA00022949"/>
    </source>
</evidence>
<dbReference type="OrthoDB" id="7946922at2"/>
<keyword evidence="10" id="KW-0965">Cell junction</keyword>
<feature type="domain" description="Cyclic nucleotide-binding" evidence="15">
    <location>
        <begin position="90"/>
        <end position="179"/>
    </location>
</feature>
<keyword evidence="13" id="KW-0325">Glycoprotein</keyword>
<keyword evidence="8 14" id="KW-0812">Transmembrane</keyword>
<dbReference type="PANTHER" id="PTHR12101:SF17">
    <property type="entry name" value="BLOOD VESSEL EPICARDIAL SUBSTANCE"/>
    <property type="match status" value="1"/>
</dbReference>
<proteinExistence type="inferred from homology"/>
<protein>
    <submittedName>
        <fullName evidence="16">Bacteriocin-type transport-associated protein</fullName>
    </submittedName>
</protein>
<dbReference type="AlphaFoldDB" id="A0A0P1IHB7"/>
<dbReference type="InterPro" id="IPR006916">
    <property type="entry name" value="POPDC1-3"/>
</dbReference>
<dbReference type="InterPro" id="IPR000595">
    <property type="entry name" value="cNMP-bd_dom"/>
</dbReference>
<keyword evidence="9" id="KW-0130">Cell adhesion</keyword>
<dbReference type="RefSeq" id="WP_058283273.1">
    <property type="nucleotide sequence ID" value="NZ_CYUD01000012.1"/>
</dbReference>